<feature type="transmembrane region" description="Helical" evidence="8">
    <location>
        <begin position="184"/>
        <end position="206"/>
    </location>
</feature>
<gene>
    <name evidence="10" type="ORF">BHF68_13645</name>
</gene>
<dbReference type="InterPro" id="IPR052175">
    <property type="entry name" value="ComplexI-like_HydComp"/>
</dbReference>
<keyword evidence="4 8" id="KW-1133">Transmembrane helix</keyword>
<feature type="transmembrane region" description="Helical" evidence="8">
    <location>
        <begin position="150"/>
        <end position="169"/>
    </location>
</feature>
<dbReference type="InterPro" id="IPR001750">
    <property type="entry name" value="ND/Mrp_TM"/>
</dbReference>
<evidence type="ECO:0000313" key="10">
    <source>
        <dbReference type="EMBL" id="OEF97866.1"/>
    </source>
</evidence>
<comment type="caution">
    <text evidence="10">The sequence shown here is derived from an EMBL/GenBank/DDBJ whole genome shotgun (WGS) entry which is preliminary data.</text>
</comment>
<keyword evidence="11" id="KW-1185">Reference proteome</keyword>
<keyword evidence="6 8" id="KW-0472">Membrane</keyword>
<organism evidence="10 11">
    <name type="scientific">Desulfuribacillus alkaliarsenatis</name>
    <dbReference type="NCBI Taxonomy" id="766136"/>
    <lineage>
        <taxon>Bacteria</taxon>
        <taxon>Bacillati</taxon>
        <taxon>Bacillota</taxon>
        <taxon>Desulfuribacillia</taxon>
        <taxon>Desulfuribacillales</taxon>
        <taxon>Desulfuribacillaceae</taxon>
        <taxon>Desulfuribacillus</taxon>
    </lineage>
</organism>
<dbReference type="Pfam" id="PF00361">
    <property type="entry name" value="Proton_antipo_M"/>
    <property type="match status" value="1"/>
</dbReference>
<keyword evidence="2" id="KW-1003">Cell membrane</keyword>
<feature type="domain" description="NADH:quinone oxidoreductase/Mrp antiporter transmembrane" evidence="9">
    <location>
        <begin position="113"/>
        <end position="382"/>
    </location>
</feature>
<feature type="transmembrane region" description="Helical" evidence="8">
    <location>
        <begin position="97"/>
        <end position="114"/>
    </location>
</feature>
<evidence type="ECO:0000256" key="6">
    <source>
        <dbReference type="ARBA" id="ARBA00023136"/>
    </source>
</evidence>
<feature type="transmembrane region" description="Helical" evidence="8">
    <location>
        <begin position="370"/>
        <end position="391"/>
    </location>
</feature>
<dbReference type="PANTHER" id="PTHR42682">
    <property type="entry name" value="HYDROGENASE-4 COMPONENT F"/>
    <property type="match status" value="1"/>
</dbReference>
<comment type="subcellular location">
    <subcellularLocation>
        <location evidence="1">Cell membrane</location>
        <topology evidence="1">Multi-pass membrane protein</topology>
    </subcellularLocation>
    <subcellularLocation>
        <location evidence="7">Membrane</location>
        <topology evidence="7">Multi-pass membrane protein</topology>
    </subcellularLocation>
</comment>
<feature type="transmembrane region" description="Helical" evidence="8">
    <location>
        <begin position="544"/>
        <end position="568"/>
    </location>
</feature>
<feature type="transmembrane region" description="Helical" evidence="8">
    <location>
        <begin position="71"/>
        <end position="90"/>
    </location>
</feature>
<feature type="transmembrane region" description="Helical" evidence="8">
    <location>
        <begin position="338"/>
        <end position="358"/>
    </location>
</feature>
<evidence type="ECO:0000259" key="9">
    <source>
        <dbReference type="Pfam" id="PF00361"/>
    </source>
</evidence>
<feature type="transmembrane region" description="Helical" evidence="8">
    <location>
        <begin position="120"/>
        <end position="138"/>
    </location>
</feature>
<reference evidence="10 11" key="1">
    <citation type="submission" date="2016-09" db="EMBL/GenBank/DDBJ databases">
        <title>Draft genome sequence for the type strain of Desulfuribacillus alkaliarsenatis AHT28, an obligately anaerobic, sulfidogenic bacterium isolated from Russian soda lake sediments.</title>
        <authorList>
            <person name="Abin C.A."/>
            <person name="Hollibaugh J.T."/>
        </authorList>
    </citation>
    <scope>NUCLEOTIDE SEQUENCE [LARGE SCALE GENOMIC DNA]</scope>
    <source>
        <strain evidence="10 11">AHT28</strain>
    </source>
</reference>
<accession>A0A1E5G452</accession>
<evidence type="ECO:0000313" key="11">
    <source>
        <dbReference type="Proteomes" id="UP000094296"/>
    </source>
</evidence>
<dbReference type="Proteomes" id="UP000094296">
    <property type="component" value="Unassembled WGS sequence"/>
</dbReference>
<dbReference type="AlphaFoldDB" id="A0A1E5G452"/>
<dbReference type="OrthoDB" id="9811718at2"/>
<feature type="transmembrane region" description="Helical" evidence="8">
    <location>
        <begin position="465"/>
        <end position="483"/>
    </location>
</feature>
<dbReference type="EMBL" id="MIJE01000003">
    <property type="protein sequence ID" value="OEF97866.1"/>
    <property type="molecule type" value="Genomic_DNA"/>
</dbReference>
<evidence type="ECO:0000256" key="8">
    <source>
        <dbReference type="SAM" id="Phobius"/>
    </source>
</evidence>
<feature type="transmembrane region" description="Helical" evidence="8">
    <location>
        <begin position="293"/>
        <end position="317"/>
    </location>
</feature>
<evidence type="ECO:0000256" key="4">
    <source>
        <dbReference type="ARBA" id="ARBA00022989"/>
    </source>
</evidence>
<keyword evidence="3 7" id="KW-0812">Transmembrane</keyword>
<name>A0A1E5G452_9FIRM</name>
<feature type="transmembrane region" description="Helical" evidence="8">
    <location>
        <begin position="242"/>
        <end position="260"/>
    </location>
</feature>
<feature type="transmembrane region" description="Helical" evidence="8">
    <location>
        <begin position="424"/>
        <end position="445"/>
    </location>
</feature>
<evidence type="ECO:0000256" key="3">
    <source>
        <dbReference type="ARBA" id="ARBA00022692"/>
    </source>
</evidence>
<evidence type="ECO:0000256" key="2">
    <source>
        <dbReference type="ARBA" id="ARBA00022475"/>
    </source>
</evidence>
<dbReference type="STRING" id="766136.BHF68_13645"/>
<proteinExistence type="predicted"/>
<protein>
    <recommendedName>
        <fullName evidence="9">NADH:quinone oxidoreductase/Mrp antiporter transmembrane domain-containing protein</fullName>
    </recommendedName>
</protein>
<feature type="transmembrane region" description="Helical" evidence="8">
    <location>
        <begin position="218"/>
        <end position="236"/>
    </location>
</feature>
<dbReference type="PANTHER" id="PTHR42682:SF4">
    <property type="entry name" value="NADH-UBIQUINONE_PLASTOQUINONE"/>
    <property type="match status" value="1"/>
</dbReference>
<dbReference type="RefSeq" id="WP_069642497.1">
    <property type="nucleotide sequence ID" value="NZ_MIJE01000003.1"/>
</dbReference>
<evidence type="ECO:0000256" key="5">
    <source>
        <dbReference type="ARBA" id="ARBA00023002"/>
    </source>
</evidence>
<keyword evidence="5" id="KW-0560">Oxidoreductase</keyword>
<sequence length="569" mass="63616">MMFTDIHPSVLLLLFGALLLFVPARFIASVKLAAALFIFAVVFYLPQDISRTVTFINQLELQVLYVDWSRWVFAVILMAMFFIAQLYGFNQRKRGEVIASFFYGAGAIGCVFAGDWITLLFFWELMAVSSTFLVWYGGSKRSTGAGIRYLIYHFFGGNLLLFGVLLKVYQGNLGIEVLTGSIDLAFWLIFLGFAVNAAIPPLHTWLTDAYPETSISGILFMNIFTTKVAVFMIMQVFPGQGFLIYLGVFMAIYGVLYAILENKIRKLLSYHIVSQVGLMIAAIGIGTELAINGAFALAIGNILFKSLLFMSCGVIIYSTNRWKLTDLGGLYRKMPVNTLMFMIGALAISGLPFLNGYVSKALVGAAASEYHRFVAIAIYVASVGTALSIPLKLGYYGFVYKSDADYQWKYKHERELVANVPYKYITMIALALACIVFGVLPQSLFQLMPYVVDYTPYTMTKVIEELFFLIGIAAVFVLLLPRLTPKAVMNLDFDWFLRVSLKRLLLRLADSIQLLGKVVSKPNKAIGSFVIAKMQTYNPDRNRVMLEWIVVPALLVFVISVMLMIAVIP</sequence>
<dbReference type="GO" id="GO:0016491">
    <property type="term" value="F:oxidoreductase activity"/>
    <property type="evidence" value="ECO:0007669"/>
    <property type="project" value="UniProtKB-KW"/>
</dbReference>
<evidence type="ECO:0000256" key="1">
    <source>
        <dbReference type="ARBA" id="ARBA00004651"/>
    </source>
</evidence>
<evidence type="ECO:0000256" key="7">
    <source>
        <dbReference type="RuleBase" id="RU000320"/>
    </source>
</evidence>
<dbReference type="GO" id="GO:0005886">
    <property type="term" value="C:plasma membrane"/>
    <property type="evidence" value="ECO:0007669"/>
    <property type="project" value="UniProtKB-SubCell"/>
</dbReference>
<feature type="transmembrane region" description="Helical" evidence="8">
    <location>
        <begin position="267"/>
        <end position="287"/>
    </location>
</feature>